<protein>
    <recommendedName>
        <fullName evidence="4">SMODS and SLOG-associating 2TM effector domain-containing protein</fullName>
    </recommendedName>
</protein>
<gene>
    <name evidence="2" type="ORF">EYC87_12080</name>
</gene>
<dbReference type="Gene3D" id="3.40.50.450">
    <property type="match status" value="1"/>
</dbReference>
<comment type="caution">
    <text evidence="2">The sequence shown here is derived from an EMBL/GenBank/DDBJ whole genome shotgun (WGS) entry which is preliminary data.</text>
</comment>
<dbReference type="RefSeq" id="WP_279253108.1">
    <property type="nucleotide sequence ID" value="NZ_SHNP01000004.1"/>
</dbReference>
<keyword evidence="1" id="KW-0472">Membrane</keyword>
<name>A0ABT3SWF3_9GAMM</name>
<evidence type="ECO:0008006" key="4">
    <source>
        <dbReference type="Google" id="ProtNLM"/>
    </source>
</evidence>
<keyword evidence="1" id="KW-1133">Transmembrane helix</keyword>
<sequence>MTSLRDGNICLKIGVTAHRDLSHADEESITRQTREFFASLQHMFPDLPLVVVNPLATGGDTLVAQVAINMGLSLEVPLPMPLTDYQEDFVDPHSLEVFQALLQQSLVFELPLAQGNSLESIRAQGDARNLQYAQLGTYVASHSHIVLALWDGKDVYKPGGTGSVVNFQLHDEMSGITGEHGVDHLLADKESDLIYHIHCPRAEEETRDRGRWLSNESVFECVEMPERYRAPFLHLQDFRLDGLKYQSAIKSSGISLIEHRDMRSDPNLKEIDNAHQTADWLAIRYRGFVERELFFTHVLAVLMGASFIIYSEYVEFSILLPAFLFFFFVALFLNKMAGHFQWHRKYLDNRALAEGLRVQFYWTLAGIEDYNGAAFTYDNMMQKQDMELVWIRHVMRSVGGSGRVNPDRASNGLELAIDNWIGDAEAETGQLGYYDSASLHREKKLKRNEFYGTFTLWVGIFIALLLLAIGSILDDTATNILFILMGLLPLTAGIRQAYAYKKADKELTKQYQFMHKTFSNAQRQSLAAKSDPLMQEKVLRALGEACLEEHSEWILIHRERPLEHSGLHA</sequence>
<evidence type="ECO:0000256" key="1">
    <source>
        <dbReference type="SAM" id="Phobius"/>
    </source>
</evidence>
<organism evidence="2 3">
    <name type="scientific">Candidatus Seongchinamella marina</name>
    <dbReference type="NCBI Taxonomy" id="2518990"/>
    <lineage>
        <taxon>Bacteria</taxon>
        <taxon>Pseudomonadati</taxon>
        <taxon>Pseudomonadota</taxon>
        <taxon>Gammaproteobacteria</taxon>
        <taxon>Cellvibrionales</taxon>
        <taxon>Halieaceae</taxon>
        <taxon>Seongchinamella</taxon>
    </lineage>
</organism>
<dbReference type="EMBL" id="SHNP01000004">
    <property type="protein sequence ID" value="MCX2974322.1"/>
    <property type="molecule type" value="Genomic_DNA"/>
</dbReference>
<evidence type="ECO:0000313" key="3">
    <source>
        <dbReference type="Proteomes" id="UP001143307"/>
    </source>
</evidence>
<feature type="transmembrane region" description="Helical" evidence="1">
    <location>
        <begin position="293"/>
        <end position="310"/>
    </location>
</feature>
<feature type="transmembrane region" description="Helical" evidence="1">
    <location>
        <begin position="316"/>
        <end position="334"/>
    </location>
</feature>
<feature type="transmembrane region" description="Helical" evidence="1">
    <location>
        <begin position="450"/>
        <end position="473"/>
    </location>
</feature>
<evidence type="ECO:0000313" key="2">
    <source>
        <dbReference type="EMBL" id="MCX2974322.1"/>
    </source>
</evidence>
<reference evidence="2" key="1">
    <citation type="submission" date="2019-02" db="EMBL/GenBank/DDBJ databases">
        <authorList>
            <person name="Li S.-H."/>
        </authorList>
    </citation>
    <scope>NUCLEOTIDE SEQUENCE</scope>
    <source>
        <strain evidence="2">IMCC8485</strain>
    </source>
</reference>
<dbReference type="Proteomes" id="UP001143307">
    <property type="component" value="Unassembled WGS sequence"/>
</dbReference>
<feature type="transmembrane region" description="Helical" evidence="1">
    <location>
        <begin position="479"/>
        <end position="500"/>
    </location>
</feature>
<proteinExistence type="predicted"/>
<keyword evidence="3" id="KW-1185">Reference proteome</keyword>
<keyword evidence="1" id="KW-0812">Transmembrane</keyword>
<accession>A0ABT3SWF3</accession>